<gene>
    <name evidence="2" type="ORF">Acaty_c1931</name>
</gene>
<evidence type="ECO:0000259" key="1">
    <source>
        <dbReference type="PROSITE" id="PS50943"/>
    </source>
</evidence>
<dbReference type="SUPFAM" id="SSF47413">
    <property type="entry name" value="lambda repressor-like DNA-binding domains"/>
    <property type="match status" value="1"/>
</dbReference>
<dbReference type="HOGENOM" id="CLU_2366452_0_0_6"/>
<dbReference type="SMART" id="SM00530">
    <property type="entry name" value="HTH_XRE"/>
    <property type="match status" value="1"/>
</dbReference>
<dbReference type="Proteomes" id="UP000005522">
    <property type="component" value="Chromosome"/>
</dbReference>
<dbReference type="PROSITE" id="PS50943">
    <property type="entry name" value="HTH_CROC1"/>
    <property type="match status" value="1"/>
</dbReference>
<dbReference type="InterPro" id="IPR010982">
    <property type="entry name" value="Lambda_DNA-bd_dom_sf"/>
</dbReference>
<organism evidence="2 3">
    <name type="scientific">Acidithiobacillus caldus (strain ATCC 51756 / DSM 8584 / KU)</name>
    <dbReference type="NCBI Taxonomy" id="637389"/>
    <lineage>
        <taxon>Bacteria</taxon>
        <taxon>Pseudomonadati</taxon>
        <taxon>Pseudomonadota</taxon>
        <taxon>Acidithiobacillia</taxon>
        <taxon>Acidithiobacillales</taxon>
        <taxon>Acidithiobacillaceae</taxon>
        <taxon>Acidithiobacillus</taxon>
    </lineage>
</organism>
<evidence type="ECO:0000313" key="3">
    <source>
        <dbReference type="Proteomes" id="UP000005522"/>
    </source>
</evidence>
<dbReference type="Gene3D" id="1.10.260.40">
    <property type="entry name" value="lambda repressor-like DNA-binding domains"/>
    <property type="match status" value="1"/>
</dbReference>
<dbReference type="InterPro" id="IPR001387">
    <property type="entry name" value="Cro/C1-type_HTH"/>
</dbReference>
<name>A0A059ZW52_ACICK</name>
<protein>
    <recommendedName>
        <fullName evidence="1">HTH cro/C1-type domain-containing protein</fullName>
    </recommendedName>
</protein>
<sequence>MEPSPSQKMQSLILRALAQKGQRKAAEAIGVHESALSRFVAGDGGLKFEQICDLFSYLDIHPEYLGDGEKTTIKAENLRALRILARAAMEEGVCL</sequence>
<feature type="domain" description="HTH cro/C1-type" evidence="1">
    <location>
        <begin position="13"/>
        <end position="65"/>
    </location>
</feature>
<dbReference type="Pfam" id="PF05269">
    <property type="entry name" value="Phage_CII"/>
    <property type="match status" value="1"/>
</dbReference>
<accession>A0A059ZW52</accession>
<reference evidence="2 3" key="1">
    <citation type="journal article" date="2009" name="J. Bacteriol.">
        <title>Draft genome sequence of the extremely acidophilic bacterium Acidithiobacillus caldus ATCC 51756 reveals metabolic versatility in the genus Acidithiobacillus.</title>
        <authorList>
            <person name="Valdes J."/>
            <person name="Quatrini R."/>
            <person name="Hallberg K."/>
            <person name="Dopson M."/>
            <person name="Valenzuela P.D."/>
            <person name="Holmes D.S."/>
        </authorList>
    </citation>
    <scope>NUCLEOTIDE SEQUENCE [LARGE SCALE GENOMIC DNA]</scope>
    <source>
        <strain evidence="3">ATCC 51756 / DSM 8584 / KU</strain>
    </source>
</reference>
<dbReference type="EMBL" id="CP005986">
    <property type="protein sequence ID" value="AIA55790.1"/>
    <property type="molecule type" value="Genomic_DNA"/>
</dbReference>
<dbReference type="InterPro" id="IPR007933">
    <property type="entry name" value="Transcrpt_activ_CII"/>
</dbReference>
<dbReference type="GO" id="GO:0006355">
    <property type="term" value="P:regulation of DNA-templated transcription"/>
    <property type="evidence" value="ECO:0007669"/>
    <property type="project" value="InterPro"/>
</dbReference>
<dbReference type="AlphaFoldDB" id="A0A059ZW52"/>
<proteinExistence type="predicted"/>
<dbReference type="CDD" id="cd00093">
    <property type="entry name" value="HTH_XRE"/>
    <property type="match status" value="1"/>
</dbReference>
<dbReference type="KEGG" id="acz:Acaty_c1931"/>
<dbReference type="RefSeq" id="WP_004873074.1">
    <property type="nucleotide sequence ID" value="NZ_CP005986.1"/>
</dbReference>
<dbReference type="GO" id="GO:0003677">
    <property type="term" value="F:DNA binding"/>
    <property type="evidence" value="ECO:0007669"/>
    <property type="project" value="InterPro"/>
</dbReference>
<evidence type="ECO:0000313" key="2">
    <source>
        <dbReference type="EMBL" id="AIA55790.1"/>
    </source>
</evidence>